<dbReference type="AlphaFoldDB" id="A0A7X6QMZ7"/>
<dbReference type="PANTHER" id="PTHR16943:SF8">
    <property type="entry name" value="2-METHYLCITRATE DEHYDRATASE"/>
    <property type="match status" value="1"/>
</dbReference>
<dbReference type="InterPro" id="IPR045337">
    <property type="entry name" value="MmgE_PrpD_C"/>
</dbReference>
<dbReference type="Proteomes" id="UP000544090">
    <property type="component" value="Unassembled WGS sequence"/>
</dbReference>
<keyword evidence="3" id="KW-1185">Reference proteome</keyword>
<evidence type="ECO:0000259" key="1">
    <source>
        <dbReference type="Pfam" id="PF19305"/>
    </source>
</evidence>
<protein>
    <submittedName>
        <fullName evidence="2">MmgE/PrpD family protein</fullName>
    </submittedName>
</protein>
<dbReference type="PANTHER" id="PTHR16943">
    <property type="entry name" value="2-METHYLCITRATE DEHYDRATASE-RELATED"/>
    <property type="match status" value="1"/>
</dbReference>
<sequence length="177" mass="19245">HVIGSGANDPQKYDPAASRETLDHSIPYIFTVALQDGSWHHVDSYAPDRAGRPDTVALWRRVTTEEDAEWTRRYHSTDITEKAFGGRVEITLADGTVITDEIAVADAHPLGARPFARDQYIGKFRALAEGLVEPAEIDRFLAAAARLPELAAGDLDQLTVQAAPGVIDLSKGPKGLF</sequence>
<feature type="non-terminal residue" evidence="2">
    <location>
        <position position="1"/>
    </location>
</feature>
<accession>A0A7X6QMZ7</accession>
<feature type="domain" description="MmgE/PrpD C-terminal" evidence="1">
    <location>
        <begin position="7"/>
        <end position="145"/>
    </location>
</feature>
<dbReference type="Pfam" id="PF19305">
    <property type="entry name" value="MmgE_PrpD_C"/>
    <property type="match status" value="1"/>
</dbReference>
<dbReference type="InterPro" id="IPR005656">
    <property type="entry name" value="MmgE_PrpD"/>
</dbReference>
<evidence type="ECO:0000313" key="3">
    <source>
        <dbReference type="Proteomes" id="UP000544090"/>
    </source>
</evidence>
<dbReference type="InterPro" id="IPR042188">
    <property type="entry name" value="MmgE/PrpD_sf_2"/>
</dbReference>
<evidence type="ECO:0000313" key="2">
    <source>
        <dbReference type="EMBL" id="NKX56945.1"/>
    </source>
</evidence>
<reference evidence="2 3" key="1">
    <citation type="submission" date="2020-04" db="EMBL/GenBank/DDBJ databases">
        <title>Arthrobacter sp. nov.</title>
        <authorList>
            <person name="Liu S."/>
        </authorList>
    </citation>
    <scope>NUCLEOTIDE SEQUENCE [LARGE SCALE GENOMIC DNA]</scope>
    <source>
        <strain evidence="2 3">E918</strain>
    </source>
</reference>
<proteinExistence type="predicted"/>
<dbReference type="GO" id="GO:0016829">
    <property type="term" value="F:lyase activity"/>
    <property type="evidence" value="ECO:0007669"/>
    <property type="project" value="InterPro"/>
</dbReference>
<dbReference type="Gene3D" id="3.30.1330.120">
    <property type="entry name" value="2-methylcitrate dehydratase PrpD"/>
    <property type="match status" value="1"/>
</dbReference>
<dbReference type="EMBL" id="JAAZSQ010000089">
    <property type="protein sequence ID" value="NKX56945.1"/>
    <property type="molecule type" value="Genomic_DNA"/>
</dbReference>
<organism evidence="2 3">
    <name type="scientific">Arthrobacter mobilis</name>
    <dbReference type="NCBI Taxonomy" id="2724944"/>
    <lineage>
        <taxon>Bacteria</taxon>
        <taxon>Bacillati</taxon>
        <taxon>Actinomycetota</taxon>
        <taxon>Actinomycetes</taxon>
        <taxon>Micrococcales</taxon>
        <taxon>Micrococcaceae</taxon>
        <taxon>Arthrobacter</taxon>
    </lineage>
</organism>
<dbReference type="InterPro" id="IPR036148">
    <property type="entry name" value="MmgE/PrpD_sf"/>
</dbReference>
<comment type="caution">
    <text evidence="2">The sequence shown here is derived from an EMBL/GenBank/DDBJ whole genome shotgun (WGS) entry which is preliminary data.</text>
</comment>
<gene>
    <name evidence="2" type="ORF">HGG74_21005</name>
</gene>
<dbReference type="SUPFAM" id="SSF103378">
    <property type="entry name" value="2-methylcitrate dehydratase PrpD"/>
    <property type="match status" value="1"/>
</dbReference>
<name>A0A7X6QMZ7_9MICC</name>